<comment type="subcellular location">
    <subcellularLocation>
        <location evidence="1 8">Mitochondrion inner membrane</location>
        <topology evidence="1 8">Single-pass membrane protein</topology>
    </subcellularLocation>
</comment>
<name>A0AAE1KQB3_PETCI</name>
<dbReference type="GO" id="GO:0061617">
    <property type="term" value="C:MICOS complex"/>
    <property type="evidence" value="ECO:0007669"/>
    <property type="project" value="UniProtKB-UniRule"/>
</dbReference>
<dbReference type="PANTHER" id="PTHR31816:SF3">
    <property type="entry name" value="MICOS COMPLEX SUBUNIT MIC13"/>
    <property type="match status" value="1"/>
</dbReference>
<dbReference type="Pfam" id="PF15884">
    <property type="entry name" value="QIL1"/>
    <property type="match status" value="1"/>
</dbReference>
<evidence type="ECO:0000256" key="1">
    <source>
        <dbReference type="ARBA" id="ARBA00004434"/>
    </source>
</evidence>
<keyword evidence="5" id="KW-1133">Transmembrane helix</keyword>
<evidence type="ECO:0000256" key="9">
    <source>
        <dbReference type="SAM" id="MobiDB-lite"/>
    </source>
</evidence>
<dbReference type="PANTHER" id="PTHR31816">
    <property type="entry name" value="MICOS COMPLEX SUBUNIT MIC13"/>
    <property type="match status" value="1"/>
</dbReference>
<keyword evidence="4 8" id="KW-0999">Mitochondrion inner membrane</keyword>
<comment type="similarity">
    <text evidence="2 8">Belongs to the MICOS complex subunit Mic13 family.</text>
</comment>
<evidence type="ECO:0000256" key="8">
    <source>
        <dbReference type="RuleBase" id="RU363009"/>
    </source>
</evidence>
<accession>A0AAE1KQB3</accession>
<feature type="region of interest" description="Disordered" evidence="9">
    <location>
        <begin position="105"/>
        <end position="141"/>
    </location>
</feature>
<dbReference type="GO" id="GO:0042407">
    <property type="term" value="P:cristae formation"/>
    <property type="evidence" value="ECO:0007669"/>
    <property type="project" value="TreeGrafter"/>
</dbReference>
<organism evidence="10 11">
    <name type="scientific">Petrolisthes cinctipes</name>
    <name type="common">Flat porcelain crab</name>
    <dbReference type="NCBI Taxonomy" id="88211"/>
    <lineage>
        <taxon>Eukaryota</taxon>
        <taxon>Metazoa</taxon>
        <taxon>Ecdysozoa</taxon>
        <taxon>Arthropoda</taxon>
        <taxon>Crustacea</taxon>
        <taxon>Multicrustacea</taxon>
        <taxon>Malacostraca</taxon>
        <taxon>Eumalacostraca</taxon>
        <taxon>Eucarida</taxon>
        <taxon>Decapoda</taxon>
        <taxon>Pleocyemata</taxon>
        <taxon>Anomura</taxon>
        <taxon>Galatheoidea</taxon>
        <taxon>Porcellanidae</taxon>
        <taxon>Petrolisthes</taxon>
    </lineage>
</organism>
<evidence type="ECO:0000256" key="6">
    <source>
        <dbReference type="ARBA" id="ARBA00023128"/>
    </source>
</evidence>
<comment type="function">
    <text evidence="8">Component of the MICOS complex, a large protein complex of the mitochondrial inner membrane that plays crucial roles in the maintenance of crista junctions, inner membrane architecture, and formation of contact sites to the outer membrane.</text>
</comment>
<dbReference type="Proteomes" id="UP001286313">
    <property type="component" value="Unassembled WGS sequence"/>
</dbReference>
<gene>
    <name evidence="10" type="ORF">Pcinc_015838</name>
</gene>
<dbReference type="EMBL" id="JAWQEG010001424">
    <property type="protein sequence ID" value="KAK3879607.1"/>
    <property type="molecule type" value="Genomic_DNA"/>
</dbReference>
<protein>
    <recommendedName>
        <fullName evidence="8">MICOS complex subunit MIC13</fullName>
    </recommendedName>
</protein>
<dbReference type="InterPro" id="IPR026769">
    <property type="entry name" value="Mic13"/>
</dbReference>
<evidence type="ECO:0000256" key="7">
    <source>
        <dbReference type="ARBA" id="ARBA00023136"/>
    </source>
</evidence>
<keyword evidence="11" id="KW-1185">Reference proteome</keyword>
<reference evidence="10" key="1">
    <citation type="submission" date="2023-10" db="EMBL/GenBank/DDBJ databases">
        <title>Genome assemblies of two species of porcelain crab, Petrolisthes cinctipes and Petrolisthes manimaculis (Anomura: Porcellanidae).</title>
        <authorList>
            <person name="Angst P."/>
        </authorList>
    </citation>
    <scope>NUCLEOTIDE SEQUENCE</scope>
    <source>
        <strain evidence="10">PB745_01</strain>
        <tissue evidence="10">Gill</tissue>
    </source>
</reference>
<feature type="compositionally biased region" description="Basic and acidic residues" evidence="9">
    <location>
        <begin position="111"/>
        <end position="141"/>
    </location>
</feature>
<evidence type="ECO:0000313" key="11">
    <source>
        <dbReference type="Proteomes" id="UP001286313"/>
    </source>
</evidence>
<evidence type="ECO:0000256" key="4">
    <source>
        <dbReference type="ARBA" id="ARBA00022792"/>
    </source>
</evidence>
<evidence type="ECO:0000313" key="10">
    <source>
        <dbReference type="EMBL" id="KAK3879607.1"/>
    </source>
</evidence>
<evidence type="ECO:0000256" key="2">
    <source>
        <dbReference type="ARBA" id="ARBA00006771"/>
    </source>
</evidence>
<evidence type="ECO:0000256" key="3">
    <source>
        <dbReference type="ARBA" id="ARBA00022692"/>
    </source>
</evidence>
<proteinExistence type="inferred from homology"/>
<keyword evidence="7" id="KW-0472">Membrane</keyword>
<keyword evidence="3" id="KW-0812">Transmembrane</keyword>
<evidence type="ECO:0000256" key="5">
    <source>
        <dbReference type="ARBA" id="ARBA00022989"/>
    </source>
</evidence>
<dbReference type="AlphaFoldDB" id="A0AAE1KQB3"/>
<sequence>MNKFVKVAWFSTKAAIGGGVVYITVDQGIWGNSRSTSAAYDRLYDIMPGTKSVSEKYLHFPKKEDVNINFRSYWNTGVFYTFDFVANFPSKVGSLKDYIVDFASSPPGDVSKNEEVQKTDDNITEKKEENSTIKIQTDKSD</sequence>
<keyword evidence="6 8" id="KW-0496">Mitochondrion</keyword>
<comment type="subunit">
    <text evidence="8">Component of the mitochondrial contact site and cristae organizing system (MICOS) complex.</text>
</comment>
<dbReference type="GO" id="GO:0044284">
    <property type="term" value="C:mitochondrial crista junction"/>
    <property type="evidence" value="ECO:0007669"/>
    <property type="project" value="TreeGrafter"/>
</dbReference>
<comment type="caution">
    <text evidence="10">The sequence shown here is derived from an EMBL/GenBank/DDBJ whole genome shotgun (WGS) entry which is preliminary data.</text>
</comment>